<feature type="repeat" description="PPR" evidence="3">
    <location>
        <begin position="254"/>
        <end position="288"/>
    </location>
</feature>
<sequence>MSFWIQRAPYRIASIFRFHNHASHMDSTQPFISKGPETVWFIKVVCTLCIFRVSSSNLSVFSSEYFRKSLNPYVALRVIQHLTNQFKNPMLAFSFFRFTREKVNIVHYVSAFNMLLKSLCLSGLCDSAKLVFDYMNRDGYLCDSLILELLVRSFENAGKLNFAKEVLIWEAELSNERGGVVSPFVYNILLNSLVKTNQVKGAIDFFKDHILRLRSFSLSTSSFNIVIIGLCSTGKVDKAMEFFGFMKSLGCFPDTVTYNALINGFCKIGDVERARELIKEMQLQGGVSPNVVTYTSIISGCCKSHKMDEAVNLLDEMIGLGIRPNLFTFNVLIDGFGKTGDMVSVLKLYQRMLLSGFQPDVVTYTSLIDANCRIGVLEKGLKLLDEMDEKKLSPNLYTFSVLINALCKVSRLNEAHRLLRKLQMRDDIIPRAFIYNPVIDGFCKAGNVDEANIIVGEMEAKRCLPDKLTFTILILGHCMKGRMSEAITIFNKMLQVGCTPDKITLNCIDSCLLKAGMASEAYKIRQTSFDSLQNCSSSKRTTKQDINIEIPVVV</sequence>
<evidence type="ECO:0000313" key="5">
    <source>
        <dbReference type="Proteomes" id="UP001454036"/>
    </source>
</evidence>
<dbReference type="InterPro" id="IPR011990">
    <property type="entry name" value="TPR-like_helical_dom_sf"/>
</dbReference>
<dbReference type="InterPro" id="IPR002885">
    <property type="entry name" value="PPR_rpt"/>
</dbReference>
<dbReference type="PROSITE" id="PS51375">
    <property type="entry name" value="PPR"/>
    <property type="match status" value="8"/>
</dbReference>
<dbReference type="PANTHER" id="PTHR47936:SF1">
    <property type="entry name" value="PENTATRICOPEPTIDE REPEAT-CONTAINING PROTEIN GUN1, CHLOROPLASTIC"/>
    <property type="match status" value="1"/>
</dbReference>
<comment type="similarity">
    <text evidence="1">Belongs to the PPR family. P subfamily.</text>
</comment>
<dbReference type="Gene3D" id="1.25.40.10">
    <property type="entry name" value="Tetratricopeptide repeat domain"/>
    <property type="match status" value="5"/>
</dbReference>
<feature type="repeat" description="PPR" evidence="3">
    <location>
        <begin position="325"/>
        <end position="359"/>
    </location>
</feature>
<dbReference type="PANTHER" id="PTHR47936">
    <property type="entry name" value="PPR_LONG DOMAIN-CONTAINING PROTEIN"/>
    <property type="match status" value="1"/>
</dbReference>
<evidence type="ECO:0000256" key="3">
    <source>
        <dbReference type="PROSITE-ProRule" id="PRU00708"/>
    </source>
</evidence>
<dbReference type="GO" id="GO:0010019">
    <property type="term" value="P:chloroplast-nucleus signaling pathway"/>
    <property type="evidence" value="ECO:0007669"/>
    <property type="project" value="TreeGrafter"/>
</dbReference>
<dbReference type="Proteomes" id="UP001454036">
    <property type="component" value="Unassembled WGS sequence"/>
</dbReference>
<reference evidence="4 5" key="1">
    <citation type="submission" date="2024-01" db="EMBL/GenBank/DDBJ databases">
        <title>The complete chloroplast genome sequence of Lithospermum erythrorhizon: insights into the phylogenetic relationship among Boraginaceae species and the maternal lineages of purple gromwells.</title>
        <authorList>
            <person name="Okada T."/>
            <person name="Watanabe K."/>
        </authorList>
    </citation>
    <scope>NUCLEOTIDE SEQUENCE [LARGE SCALE GENOMIC DNA]</scope>
</reference>
<dbReference type="EMBL" id="BAABME010001068">
    <property type="protein sequence ID" value="GAA0147343.1"/>
    <property type="molecule type" value="Genomic_DNA"/>
</dbReference>
<evidence type="ECO:0008006" key="6">
    <source>
        <dbReference type="Google" id="ProtNLM"/>
    </source>
</evidence>
<comment type="caution">
    <text evidence="4">The sequence shown here is derived from an EMBL/GenBank/DDBJ whole genome shotgun (WGS) entry which is preliminary data.</text>
</comment>
<evidence type="ECO:0000256" key="1">
    <source>
        <dbReference type="ARBA" id="ARBA00007626"/>
    </source>
</evidence>
<feature type="repeat" description="PPR" evidence="3">
    <location>
        <begin position="290"/>
        <end position="324"/>
    </location>
</feature>
<keyword evidence="5" id="KW-1185">Reference proteome</keyword>
<gene>
    <name evidence="4" type="ORF">LIER_07067</name>
</gene>
<feature type="repeat" description="PPR" evidence="3">
    <location>
        <begin position="360"/>
        <end position="394"/>
    </location>
</feature>
<dbReference type="AlphaFoldDB" id="A0AAV3P825"/>
<feature type="repeat" description="PPR" evidence="3">
    <location>
        <begin position="466"/>
        <end position="500"/>
    </location>
</feature>
<feature type="repeat" description="PPR" evidence="3">
    <location>
        <begin position="395"/>
        <end position="430"/>
    </location>
</feature>
<dbReference type="NCBIfam" id="TIGR00756">
    <property type="entry name" value="PPR"/>
    <property type="match status" value="9"/>
</dbReference>
<protein>
    <recommendedName>
        <fullName evidence="6">Pentatricopeptide repeat-containing protein</fullName>
    </recommendedName>
</protein>
<name>A0AAV3P825_LITER</name>
<dbReference type="Pfam" id="PF13041">
    <property type="entry name" value="PPR_2"/>
    <property type="match status" value="3"/>
</dbReference>
<evidence type="ECO:0000313" key="4">
    <source>
        <dbReference type="EMBL" id="GAA0147343.1"/>
    </source>
</evidence>
<dbReference type="GO" id="GO:0009507">
    <property type="term" value="C:chloroplast"/>
    <property type="evidence" value="ECO:0007669"/>
    <property type="project" value="TreeGrafter"/>
</dbReference>
<feature type="repeat" description="PPR" evidence="3">
    <location>
        <begin position="219"/>
        <end position="253"/>
    </location>
</feature>
<evidence type="ECO:0000256" key="2">
    <source>
        <dbReference type="ARBA" id="ARBA00022737"/>
    </source>
</evidence>
<keyword evidence="2" id="KW-0677">Repeat</keyword>
<dbReference type="Pfam" id="PF01535">
    <property type="entry name" value="PPR"/>
    <property type="match status" value="4"/>
</dbReference>
<proteinExistence type="inferred from homology"/>
<dbReference type="GO" id="GO:0031930">
    <property type="term" value="P:mitochondria-nucleus signaling pathway"/>
    <property type="evidence" value="ECO:0007669"/>
    <property type="project" value="TreeGrafter"/>
</dbReference>
<organism evidence="4 5">
    <name type="scientific">Lithospermum erythrorhizon</name>
    <name type="common">Purple gromwell</name>
    <name type="synonym">Lithospermum officinale var. erythrorhizon</name>
    <dbReference type="NCBI Taxonomy" id="34254"/>
    <lineage>
        <taxon>Eukaryota</taxon>
        <taxon>Viridiplantae</taxon>
        <taxon>Streptophyta</taxon>
        <taxon>Embryophyta</taxon>
        <taxon>Tracheophyta</taxon>
        <taxon>Spermatophyta</taxon>
        <taxon>Magnoliopsida</taxon>
        <taxon>eudicotyledons</taxon>
        <taxon>Gunneridae</taxon>
        <taxon>Pentapetalae</taxon>
        <taxon>asterids</taxon>
        <taxon>lamiids</taxon>
        <taxon>Boraginales</taxon>
        <taxon>Boraginaceae</taxon>
        <taxon>Boraginoideae</taxon>
        <taxon>Lithospermeae</taxon>
        <taxon>Lithospermum</taxon>
    </lineage>
</organism>
<accession>A0AAV3P825</accession>
<feature type="repeat" description="PPR" evidence="3">
    <location>
        <begin position="431"/>
        <end position="465"/>
    </location>
</feature>